<accession>A0ABP7GAC4</accession>
<comment type="caution">
    <text evidence="1">The sequence shown here is derived from an EMBL/GenBank/DDBJ whole genome shotgun (WGS) entry which is preliminary data.</text>
</comment>
<keyword evidence="2" id="KW-1185">Reference proteome</keyword>
<sequence length="143" mass="16880">MKFYFPTVYIEESVSFSLPQEFFTDLSYFINENPPLPISPIEDILKTEDYSIIAIISSKSKINEVLLLGPTYIKKNKEVEFTIFIPFFRTMNLKKRMEYVLNEVLKGILLIYKKYIKNSADALMILEKIKIRLMEKYDLNSVK</sequence>
<organism evidence="1 2">
    <name type="scientific">Flavobacterium ginsengiterrae</name>
    <dbReference type="NCBI Taxonomy" id="871695"/>
    <lineage>
        <taxon>Bacteria</taxon>
        <taxon>Pseudomonadati</taxon>
        <taxon>Bacteroidota</taxon>
        <taxon>Flavobacteriia</taxon>
        <taxon>Flavobacteriales</taxon>
        <taxon>Flavobacteriaceae</taxon>
        <taxon>Flavobacterium</taxon>
    </lineage>
</organism>
<name>A0ABP7GAC4_9FLAO</name>
<protein>
    <recommendedName>
        <fullName evidence="3">Immunity protein 8 of polymorphic toxin system</fullName>
    </recommendedName>
</protein>
<gene>
    <name evidence="1" type="ORF">GCM10022423_09410</name>
</gene>
<dbReference type="EMBL" id="BAABDU010000003">
    <property type="protein sequence ID" value="GAA3760504.1"/>
    <property type="molecule type" value="Genomic_DNA"/>
</dbReference>
<dbReference type="Proteomes" id="UP001500748">
    <property type="component" value="Unassembled WGS sequence"/>
</dbReference>
<evidence type="ECO:0008006" key="3">
    <source>
        <dbReference type="Google" id="ProtNLM"/>
    </source>
</evidence>
<evidence type="ECO:0000313" key="2">
    <source>
        <dbReference type="Proteomes" id="UP001500748"/>
    </source>
</evidence>
<dbReference type="RefSeq" id="WP_345140977.1">
    <property type="nucleotide sequence ID" value="NZ_BAABDU010000003.1"/>
</dbReference>
<proteinExistence type="predicted"/>
<evidence type="ECO:0000313" key="1">
    <source>
        <dbReference type="EMBL" id="GAA3760504.1"/>
    </source>
</evidence>
<reference evidence="2" key="1">
    <citation type="journal article" date="2019" name="Int. J. Syst. Evol. Microbiol.">
        <title>The Global Catalogue of Microorganisms (GCM) 10K type strain sequencing project: providing services to taxonomists for standard genome sequencing and annotation.</title>
        <authorList>
            <consortium name="The Broad Institute Genomics Platform"/>
            <consortium name="The Broad Institute Genome Sequencing Center for Infectious Disease"/>
            <person name="Wu L."/>
            <person name="Ma J."/>
        </authorList>
    </citation>
    <scope>NUCLEOTIDE SEQUENCE [LARGE SCALE GENOMIC DNA]</scope>
    <source>
        <strain evidence="2">JCM 17337</strain>
    </source>
</reference>